<reference evidence="2" key="1">
    <citation type="submission" date="2022-11" db="UniProtKB">
        <authorList>
            <consortium name="WormBaseParasite"/>
        </authorList>
    </citation>
    <scope>IDENTIFICATION</scope>
</reference>
<evidence type="ECO:0000313" key="1">
    <source>
        <dbReference type="Proteomes" id="UP000887579"/>
    </source>
</evidence>
<evidence type="ECO:0000313" key="2">
    <source>
        <dbReference type="WBParaSite" id="ES5_v2.g28724.t1"/>
    </source>
</evidence>
<proteinExistence type="predicted"/>
<dbReference type="WBParaSite" id="ES5_v2.g28724.t1">
    <property type="protein sequence ID" value="ES5_v2.g28724.t1"/>
    <property type="gene ID" value="ES5_v2.g28724"/>
</dbReference>
<dbReference type="Proteomes" id="UP000887579">
    <property type="component" value="Unplaced"/>
</dbReference>
<name>A0AC34GGC8_9BILA</name>
<protein>
    <submittedName>
        <fullName evidence="2">Killer toxin Kp4 domain-containing protein</fullName>
    </submittedName>
</protein>
<sequence length="133" mass="14252">MYKVFLFFAIVAAAAGLGINCRGSSYCRDGSDIQKIKSYMDGLIDENREYNSGENIVCYRAGENVASGYCLFLQDNKTPVKGGQIFSLLNALIDHGCKGCGSVPVDWENSNDPSVNGILTVNYVGATGCEGLC</sequence>
<accession>A0AC34GGC8</accession>
<organism evidence="1 2">
    <name type="scientific">Panagrolaimus sp. ES5</name>
    <dbReference type="NCBI Taxonomy" id="591445"/>
    <lineage>
        <taxon>Eukaryota</taxon>
        <taxon>Metazoa</taxon>
        <taxon>Ecdysozoa</taxon>
        <taxon>Nematoda</taxon>
        <taxon>Chromadorea</taxon>
        <taxon>Rhabditida</taxon>
        <taxon>Tylenchina</taxon>
        <taxon>Panagrolaimomorpha</taxon>
        <taxon>Panagrolaimoidea</taxon>
        <taxon>Panagrolaimidae</taxon>
        <taxon>Panagrolaimus</taxon>
    </lineage>
</organism>